<comment type="caution">
    <text evidence="1">The sequence shown here is derived from an EMBL/GenBank/DDBJ whole genome shotgun (WGS) entry which is preliminary data.</text>
</comment>
<gene>
    <name evidence="1" type="ORF">SAMN04489800_2951</name>
</gene>
<keyword evidence="2" id="KW-1185">Reference proteome</keyword>
<sequence>MKKKPNQPVCVIALLLLTFGCQSNSTLTSD</sequence>
<organism evidence="1 2">
    <name type="scientific">Pseudomonas deceptionensis</name>
    <dbReference type="NCBI Taxonomy" id="882211"/>
    <lineage>
        <taxon>Bacteria</taxon>
        <taxon>Pseudomonadati</taxon>
        <taxon>Pseudomonadota</taxon>
        <taxon>Gammaproteobacteria</taxon>
        <taxon>Pseudomonadales</taxon>
        <taxon>Pseudomonadaceae</taxon>
        <taxon>Pseudomonas</taxon>
    </lineage>
</organism>
<dbReference type="PROSITE" id="PS51257">
    <property type="entry name" value="PROKAR_LIPOPROTEIN"/>
    <property type="match status" value="1"/>
</dbReference>
<dbReference type="EMBL" id="FNUD01000002">
    <property type="protein sequence ID" value="SEE93703.1"/>
    <property type="molecule type" value="Genomic_DNA"/>
</dbReference>
<accession>A0A1H5MWN6</accession>
<proteinExistence type="predicted"/>
<protein>
    <submittedName>
        <fullName evidence="1">Uncharacterized protein</fullName>
    </submittedName>
</protein>
<evidence type="ECO:0000313" key="2">
    <source>
        <dbReference type="Proteomes" id="UP000183613"/>
    </source>
</evidence>
<reference evidence="1" key="1">
    <citation type="submission" date="2016-10" db="EMBL/GenBank/DDBJ databases">
        <authorList>
            <person name="Varghese N."/>
            <person name="Submissions S."/>
        </authorList>
    </citation>
    <scope>NUCLEOTIDE SEQUENCE [LARGE SCALE GENOMIC DNA]</scope>
    <source>
        <strain evidence="1">LMG 25555</strain>
    </source>
</reference>
<dbReference type="Proteomes" id="UP000183613">
    <property type="component" value="Unassembled WGS sequence"/>
</dbReference>
<evidence type="ECO:0000313" key="1">
    <source>
        <dbReference type="EMBL" id="SEE93703.1"/>
    </source>
</evidence>
<name>A0A1H5MWN6_PSEDM</name>
<dbReference type="AlphaFoldDB" id="A0A1H5MWN6"/>